<name>A0A077ND76_XENBV</name>
<comment type="caution">
    <text evidence="2">The sequence shown here is derived from an EMBL/GenBank/DDBJ whole genome shotgun (WGS) entry which is preliminary data.</text>
</comment>
<evidence type="ECO:0000313" key="2">
    <source>
        <dbReference type="EMBL" id="CDH00137.1"/>
    </source>
</evidence>
<organism evidence="2 3">
    <name type="scientific">Xenorhabdus bovienii str. feltiae Moldova</name>
    <dbReference type="NCBI Taxonomy" id="1398200"/>
    <lineage>
        <taxon>Bacteria</taxon>
        <taxon>Pseudomonadati</taxon>
        <taxon>Pseudomonadota</taxon>
        <taxon>Gammaproteobacteria</taxon>
        <taxon>Enterobacterales</taxon>
        <taxon>Morganellaceae</taxon>
        <taxon>Xenorhabdus</taxon>
    </lineage>
</organism>
<feature type="region of interest" description="Disordered" evidence="1">
    <location>
        <begin position="1"/>
        <end position="22"/>
    </location>
</feature>
<evidence type="ECO:0000313" key="3">
    <source>
        <dbReference type="Proteomes" id="UP000028487"/>
    </source>
</evidence>
<dbReference type="Proteomes" id="UP000028487">
    <property type="component" value="Unassembled WGS sequence"/>
</dbReference>
<accession>A0A077ND76</accession>
<dbReference type="EMBL" id="CBSV010000037">
    <property type="protein sequence ID" value="CDH00137.1"/>
    <property type="molecule type" value="Genomic_DNA"/>
</dbReference>
<reference evidence="2" key="1">
    <citation type="submission" date="2013-07" db="EMBL/GenBank/DDBJ databases">
        <title>Sub-species coevolution in mutualistic symbiosis.</title>
        <authorList>
            <person name="Murfin K."/>
            <person name="Klassen J."/>
            <person name="Lee M."/>
            <person name="Forst S."/>
            <person name="Stock P."/>
            <person name="Goodrich-Blair H."/>
        </authorList>
    </citation>
    <scope>NUCLEOTIDE SEQUENCE [LARGE SCALE GENOMIC DNA]</scope>
    <source>
        <strain evidence="2">Feltiae Moldova</strain>
    </source>
</reference>
<feature type="compositionally biased region" description="Basic residues" evidence="1">
    <location>
        <begin position="1"/>
        <end position="14"/>
    </location>
</feature>
<sequence>MYKHLYKQKQKKAPPQKEKVLL</sequence>
<dbReference type="AlphaFoldDB" id="A0A077ND76"/>
<protein>
    <submittedName>
        <fullName evidence="2">Uncharacterized protein</fullName>
    </submittedName>
</protein>
<gene>
    <name evidence="2" type="ORF">XBFM1_1310117</name>
</gene>
<evidence type="ECO:0000256" key="1">
    <source>
        <dbReference type="SAM" id="MobiDB-lite"/>
    </source>
</evidence>
<dbReference type="HOGENOM" id="CLU_3425026_0_0_6"/>
<proteinExistence type="predicted"/>